<dbReference type="PROSITE" id="PS51450">
    <property type="entry name" value="LRR"/>
    <property type="match status" value="1"/>
</dbReference>
<dbReference type="EnsemblPlants" id="Pp3c10_4240V3.8">
    <property type="protein sequence ID" value="Pp3c10_4240V3.8"/>
    <property type="gene ID" value="Pp3c10_4240"/>
</dbReference>
<dbReference type="Gene3D" id="3.80.10.10">
    <property type="entry name" value="Ribonuclease Inhibitor"/>
    <property type="match status" value="1"/>
</dbReference>
<dbReference type="SUPFAM" id="SSF81383">
    <property type="entry name" value="F-box domain"/>
    <property type="match status" value="1"/>
</dbReference>
<dbReference type="EnsemblPlants" id="Pp3c10_4240V3.6">
    <property type="protein sequence ID" value="Pp3c10_4240V3.6"/>
    <property type="gene ID" value="Pp3c10_4240"/>
</dbReference>
<dbReference type="InterPro" id="IPR001611">
    <property type="entry name" value="Leu-rich_rpt"/>
</dbReference>
<dbReference type="InterPro" id="IPR055411">
    <property type="entry name" value="LRR_FXL15/At3g58940/PEG3-like"/>
</dbReference>
<dbReference type="EnsemblPlants" id="Pp3c10_4240V3.4">
    <property type="protein sequence ID" value="Pp3c10_4240V3.4"/>
    <property type="gene ID" value="Pp3c10_4240"/>
</dbReference>
<dbReference type="OrthoDB" id="2242903at2759"/>
<dbReference type="GeneID" id="112287622"/>
<dbReference type="Gramene" id="Pp3c10_4240V3.8">
    <property type="protein sequence ID" value="Pp3c10_4240V3.8"/>
    <property type="gene ID" value="Pp3c10_4240"/>
</dbReference>
<dbReference type="EnsemblPlants" id="Pp3c10_4240V3.2">
    <property type="protein sequence ID" value="Pp3c10_4240V3.2"/>
    <property type="gene ID" value="Pp3c10_4240"/>
</dbReference>
<evidence type="ECO:0000313" key="5">
    <source>
        <dbReference type="Proteomes" id="UP000006727"/>
    </source>
</evidence>
<feature type="compositionally biased region" description="Polar residues" evidence="1">
    <location>
        <begin position="113"/>
        <end position="140"/>
    </location>
</feature>
<accession>A0A2K1JXN4</accession>
<dbReference type="Gramene" id="Pp3c10_4240V3.1">
    <property type="protein sequence ID" value="Pp3c10_4240V3.1"/>
    <property type="gene ID" value="Pp3c10_4240"/>
</dbReference>
<name>A0A2K1JXN4_PHYPA</name>
<proteinExistence type="predicted"/>
<dbReference type="EnsemblPlants" id="Pp3c10_4240V3.1">
    <property type="protein sequence ID" value="Pp3c10_4240V3.1"/>
    <property type="gene ID" value="Pp3c10_4240"/>
</dbReference>
<keyword evidence="5" id="KW-1185">Reference proteome</keyword>
<organism evidence="3">
    <name type="scientific">Physcomitrium patens</name>
    <name type="common">Spreading-leaved earth moss</name>
    <name type="synonym">Physcomitrella patens</name>
    <dbReference type="NCBI Taxonomy" id="3218"/>
    <lineage>
        <taxon>Eukaryota</taxon>
        <taxon>Viridiplantae</taxon>
        <taxon>Streptophyta</taxon>
        <taxon>Embryophyta</taxon>
        <taxon>Bryophyta</taxon>
        <taxon>Bryophytina</taxon>
        <taxon>Bryopsida</taxon>
        <taxon>Funariidae</taxon>
        <taxon>Funariales</taxon>
        <taxon>Funariaceae</taxon>
        <taxon>Physcomitrium</taxon>
    </lineage>
</organism>
<dbReference type="Gramene" id="Pp3c10_4240V3.5">
    <property type="protein sequence ID" value="Pp3c10_4240V3.5"/>
    <property type="gene ID" value="Pp3c10_4240"/>
</dbReference>
<dbReference type="AlphaFoldDB" id="A0A2K1JXN4"/>
<dbReference type="Gramene" id="Pp3c10_4240V3.6">
    <property type="protein sequence ID" value="Pp3c10_4240V3.6"/>
    <property type="gene ID" value="Pp3c10_4240"/>
</dbReference>
<dbReference type="Gramene" id="Pp3c10_4240V3.4">
    <property type="protein sequence ID" value="Pp3c10_4240V3.4"/>
    <property type="gene ID" value="Pp3c10_4240"/>
</dbReference>
<evidence type="ECO:0000256" key="1">
    <source>
        <dbReference type="SAM" id="MobiDB-lite"/>
    </source>
</evidence>
<dbReference type="Pfam" id="PF24758">
    <property type="entry name" value="LRR_At5g56370"/>
    <property type="match status" value="1"/>
</dbReference>
<reference evidence="3 5" key="2">
    <citation type="journal article" date="2018" name="Plant J.">
        <title>The Physcomitrella patens chromosome-scale assembly reveals moss genome structure and evolution.</title>
        <authorList>
            <person name="Lang D."/>
            <person name="Ullrich K.K."/>
            <person name="Murat F."/>
            <person name="Fuchs J."/>
            <person name="Jenkins J."/>
            <person name="Haas F.B."/>
            <person name="Piednoel M."/>
            <person name="Gundlach H."/>
            <person name="Van Bel M."/>
            <person name="Meyberg R."/>
            <person name="Vives C."/>
            <person name="Morata J."/>
            <person name="Symeonidi A."/>
            <person name="Hiss M."/>
            <person name="Muchero W."/>
            <person name="Kamisugi Y."/>
            <person name="Saleh O."/>
            <person name="Blanc G."/>
            <person name="Decker E.L."/>
            <person name="van Gessel N."/>
            <person name="Grimwood J."/>
            <person name="Hayes R.D."/>
            <person name="Graham S.W."/>
            <person name="Gunter L.E."/>
            <person name="McDaniel S.F."/>
            <person name="Hoernstein S.N.W."/>
            <person name="Larsson A."/>
            <person name="Li F.W."/>
            <person name="Perroud P.F."/>
            <person name="Phillips J."/>
            <person name="Ranjan P."/>
            <person name="Rokshar D.S."/>
            <person name="Rothfels C.J."/>
            <person name="Schneider L."/>
            <person name="Shu S."/>
            <person name="Stevenson D.W."/>
            <person name="Thummler F."/>
            <person name="Tillich M."/>
            <person name="Villarreal Aguilar J.C."/>
            <person name="Widiez T."/>
            <person name="Wong G.K."/>
            <person name="Wymore A."/>
            <person name="Zhang Y."/>
            <person name="Zimmer A.D."/>
            <person name="Quatrano R.S."/>
            <person name="Mayer K.F.X."/>
            <person name="Goodstein D."/>
            <person name="Casacuberta J.M."/>
            <person name="Vandepoele K."/>
            <person name="Reski R."/>
            <person name="Cuming A.C."/>
            <person name="Tuskan G.A."/>
            <person name="Maumus F."/>
            <person name="Salse J."/>
            <person name="Schmutz J."/>
            <person name="Rensing S.A."/>
        </authorList>
    </citation>
    <scope>NUCLEOTIDE SEQUENCE [LARGE SCALE GENOMIC DNA]</scope>
    <source>
        <strain evidence="4 5">cv. Gransden 2004</strain>
    </source>
</reference>
<dbReference type="InterPro" id="IPR044809">
    <property type="entry name" value="AUF1-like"/>
</dbReference>
<dbReference type="RefSeq" id="XP_024386568.1">
    <property type="nucleotide sequence ID" value="XM_024530800.2"/>
</dbReference>
<protein>
    <recommendedName>
        <fullName evidence="2">F-box/LRR-repeat protein 15/At3g58940/PEG3-like LRR domain-containing protein</fullName>
    </recommendedName>
</protein>
<dbReference type="Gramene" id="Pp3c10_4240V3.7">
    <property type="protein sequence ID" value="Pp3c10_4240V3.7"/>
    <property type="gene ID" value="Pp3c10_4240"/>
</dbReference>
<feature type="compositionally biased region" description="Acidic residues" evidence="1">
    <location>
        <begin position="87"/>
        <end position="105"/>
    </location>
</feature>
<gene>
    <name evidence="4" type="primary">LOC112287622</name>
    <name evidence="3" type="ORF">PHYPA_013405</name>
</gene>
<dbReference type="RefSeq" id="XP_073392908.1">
    <property type="nucleotide sequence ID" value="XM_073536807.1"/>
</dbReference>
<dbReference type="EnsemblPlants" id="Pp3c10_4240V3.5">
    <property type="protein sequence ID" value="Pp3c10_4240V3.5"/>
    <property type="gene ID" value="Pp3c10_4240"/>
</dbReference>
<reference evidence="3 5" key="1">
    <citation type="journal article" date="2008" name="Science">
        <title>The Physcomitrella genome reveals evolutionary insights into the conquest of land by plants.</title>
        <authorList>
            <person name="Rensing S."/>
            <person name="Lang D."/>
            <person name="Zimmer A."/>
            <person name="Terry A."/>
            <person name="Salamov A."/>
            <person name="Shapiro H."/>
            <person name="Nishiyama T."/>
            <person name="Perroud P.-F."/>
            <person name="Lindquist E."/>
            <person name="Kamisugi Y."/>
            <person name="Tanahashi T."/>
            <person name="Sakakibara K."/>
            <person name="Fujita T."/>
            <person name="Oishi K."/>
            <person name="Shin-I T."/>
            <person name="Kuroki Y."/>
            <person name="Toyoda A."/>
            <person name="Suzuki Y."/>
            <person name="Hashimoto A."/>
            <person name="Yamaguchi K."/>
            <person name="Sugano A."/>
            <person name="Kohara Y."/>
            <person name="Fujiyama A."/>
            <person name="Anterola A."/>
            <person name="Aoki S."/>
            <person name="Ashton N."/>
            <person name="Barbazuk W.B."/>
            <person name="Barker E."/>
            <person name="Bennetzen J."/>
            <person name="Bezanilla M."/>
            <person name="Blankenship R."/>
            <person name="Cho S.H."/>
            <person name="Dutcher S."/>
            <person name="Estelle M."/>
            <person name="Fawcett J.A."/>
            <person name="Gundlach H."/>
            <person name="Hanada K."/>
            <person name="Heyl A."/>
            <person name="Hicks K.A."/>
            <person name="Hugh J."/>
            <person name="Lohr M."/>
            <person name="Mayer K."/>
            <person name="Melkozernov A."/>
            <person name="Murata T."/>
            <person name="Nelson D."/>
            <person name="Pils B."/>
            <person name="Prigge M."/>
            <person name="Reiss B."/>
            <person name="Renner T."/>
            <person name="Rombauts S."/>
            <person name="Rushton P."/>
            <person name="Sanderfoot A."/>
            <person name="Schween G."/>
            <person name="Shiu S.-H."/>
            <person name="Stueber K."/>
            <person name="Theodoulou F.L."/>
            <person name="Tu H."/>
            <person name="Van de Peer Y."/>
            <person name="Verrier P.J."/>
            <person name="Waters E."/>
            <person name="Wood A."/>
            <person name="Yang L."/>
            <person name="Cove D."/>
            <person name="Cuming A."/>
            <person name="Hasebe M."/>
            <person name="Lucas S."/>
            <person name="Mishler D.B."/>
            <person name="Reski R."/>
            <person name="Grigoriev I."/>
            <person name="Quatrano R.S."/>
            <person name="Boore J.L."/>
        </authorList>
    </citation>
    <scope>NUCLEOTIDE SEQUENCE [LARGE SCALE GENOMIC DNA]</scope>
    <source>
        <strain evidence="4 5">cv. Gransden 2004</strain>
    </source>
</reference>
<dbReference type="PANTHER" id="PTHR31215">
    <property type="entry name" value="OS05G0510400 PROTEIN-RELATED"/>
    <property type="match status" value="1"/>
</dbReference>
<reference evidence="4" key="3">
    <citation type="submission" date="2020-12" db="UniProtKB">
        <authorList>
            <consortium name="EnsemblPlants"/>
        </authorList>
    </citation>
    <scope>IDENTIFICATION</scope>
</reference>
<dbReference type="PaxDb" id="3218-PP1S51_183V6.1"/>
<evidence type="ECO:0000259" key="2">
    <source>
        <dbReference type="Pfam" id="PF24758"/>
    </source>
</evidence>
<feature type="region of interest" description="Disordered" evidence="1">
    <location>
        <begin position="83"/>
        <end position="166"/>
    </location>
</feature>
<dbReference type="Proteomes" id="UP000006727">
    <property type="component" value="Chromosome 10"/>
</dbReference>
<dbReference type="InterPro" id="IPR032675">
    <property type="entry name" value="LRR_dom_sf"/>
</dbReference>
<dbReference type="Gramene" id="Pp3c10_4240V3.3">
    <property type="protein sequence ID" value="Pp3c10_4240V3.3"/>
    <property type="gene ID" value="Pp3c10_4240"/>
</dbReference>
<dbReference type="OMA" id="CQWTVSN"/>
<dbReference type="SUPFAM" id="SSF52047">
    <property type="entry name" value="RNI-like"/>
    <property type="match status" value="1"/>
</dbReference>
<dbReference type="EnsemblPlants" id="Pp3c10_4240V3.3">
    <property type="protein sequence ID" value="Pp3c10_4240V3.3"/>
    <property type="gene ID" value="Pp3c10_4240"/>
</dbReference>
<sequence length="574" mass="65205">MAEMHTTLSEDVVEERHTSMEEVLPLHILSDICNRVRDAKDLANCAATSRAMDDAVRNVQSLNLICLKKYFLLARKRFPIRVPCPTSDDEDELDTDSEDDSDEEKVEPCVTKDPSSSSSEHQPQDGVNENSAPISGSSAHKPQDALSGKPAPIPRSSLHPPQDGLCGRLAPAKPPAYVSFKIACLNMLGRVKDVKHLRIEVDQEMQANLFQKEEIHMVDFWLSEPMFVRKWVSACFRTLQHLTVVDYGQQAIMRQSPILRVLSENCKELTHLELRNMYLDTNDLDKLPKLESLTLRCIKMTERSLTDIDDCMPVLVTLALVSVFGVQDAKMKSQKLEVLCLGLSTSARIVDLNLPQVKKLQLKMTCPEILRVRAPKLTYVAVCMEKRDRPDVEFLEVNGLKELLFGASHFSILPYLMKSNRLLEKIFLDLPCMALGEDGKWEGVLEQIPRSLPDIEVLKASCPILHTLSVGPGLWHAMEESFEINQELATFRRWRTLTKFIVHMVVQSLDNCMSVLQWLVDAVPTLKFLEIYVHVDSPADRQLFQSKCEEEFTMLTKLTMGTWKRSLNFTCFSF</sequence>
<dbReference type="InterPro" id="IPR036047">
    <property type="entry name" value="F-box-like_dom_sf"/>
</dbReference>
<feature type="domain" description="F-box/LRR-repeat protein 15/At3g58940/PEG3-like LRR" evidence="2">
    <location>
        <begin position="238"/>
        <end position="381"/>
    </location>
</feature>
<dbReference type="Gramene" id="Pp3c10_4240V3.2">
    <property type="protein sequence ID" value="Pp3c10_4240V3.2"/>
    <property type="gene ID" value="Pp3c10_4240"/>
</dbReference>
<dbReference type="RefSeq" id="XP_024386569.1">
    <property type="nucleotide sequence ID" value="XM_024530801.2"/>
</dbReference>
<dbReference type="EMBL" id="ABEU02000010">
    <property type="protein sequence ID" value="PNR46286.1"/>
    <property type="molecule type" value="Genomic_DNA"/>
</dbReference>
<evidence type="ECO:0000313" key="4">
    <source>
        <dbReference type="EnsemblPlants" id="Pp3c10_4240V3.1"/>
    </source>
</evidence>
<evidence type="ECO:0000313" key="3">
    <source>
        <dbReference type="EMBL" id="PNR46286.1"/>
    </source>
</evidence>
<dbReference type="EnsemblPlants" id="Pp3c10_4240V3.7">
    <property type="protein sequence ID" value="Pp3c10_4240V3.7"/>
    <property type="gene ID" value="Pp3c10_4240"/>
</dbReference>